<gene>
    <name evidence="1" type="ORF">K239x_45030</name>
</gene>
<protein>
    <submittedName>
        <fullName evidence="1">Uncharacterized protein</fullName>
    </submittedName>
</protein>
<dbReference type="Proteomes" id="UP000319817">
    <property type="component" value="Chromosome"/>
</dbReference>
<dbReference type="AlphaFoldDB" id="A0A517NZG3"/>
<evidence type="ECO:0000313" key="1">
    <source>
        <dbReference type="EMBL" id="QDT12493.1"/>
    </source>
</evidence>
<dbReference type="EMBL" id="CP036526">
    <property type="protein sequence ID" value="QDT12493.1"/>
    <property type="molecule type" value="Genomic_DNA"/>
</dbReference>
<keyword evidence="2" id="KW-1185">Reference proteome</keyword>
<organism evidence="1 2">
    <name type="scientific">Stieleria marina</name>
    <dbReference type="NCBI Taxonomy" id="1930275"/>
    <lineage>
        <taxon>Bacteria</taxon>
        <taxon>Pseudomonadati</taxon>
        <taxon>Planctomycetota</taxon>
        <taxon>Planctomycetia</taxon>
        <taxon>Pirellulales</taxon>
        <taxon>Pirellulaceae</taxon>
        <taxon>Stieleria</taxon>
    </lineage>
</organism>
<reference evidence="1 2" key="1">
    <citation type="submission" date="2019-02" db="EMBL/GenBank/DDBJ databases">
        <title>Deep-cultivation of Planctomycetes and their phenomic and genomic characterization uncovers novel biology.</title>
        <authorList>
            <person name="Wiegand S."/>
            <person name="Jogler M."/>
            <person name="Boedeker C."/>
            <person name="Pinto D."/>
            <person name="Vollmers J."/>
            <person name="Rivas-Marin E."/>
            <person name="Kohn T."/>
            <person name="Peeters S.H."/>
            <person name="Heuer A."/>
            <person name="Rast P."/>
            <person name="Oberbeckmann S."/>
            <person name="Bunk B."/>
            <person name="Jeske O."/>
            <person name="Meyerdierks A."/>
            <person name="Storesund J.E."/>
            <person name="Kallscheuer N."/>
            <person name="Luecker S."/>
            <person name="Lage O.M."/>
            <person name="Pohl T."/>
            <person name="Merkel B.J."/>
            <person name="Hornburger P."/>
            <person name="Mueller R.-W."/>
            <person name="Bruemmer F."/>
            <person name="Labrenz M."/>
            <person name="Spormann A.M."/>
            <person name="Op den Camp H."/>
            <person name="Overmann J."/>
            <person name="Amann R."/>
            <person name="Jetten M.S.M."/>
            <person name="Mascher T."/>
            <person name="Medema M.H."/>
            <person name="Devos D.P."/>
            <person name="Kaster A.-K."/>
            <person name="Ovreas L."/>
            <person name="Rohde M."/>
            <person name="Galperin M.Y."/>
            <person name="Jogler C."/>
        </authorList>
    </citation>
    <scope>NUCLEOTIDE SEQUENCE [LARGE SCALE GENOMIC DNA]</scope>
    <source>
        <strain evidence="1 2">K23_9</strain>
    </source>
</reference>
<sequence>MMLSNAVNYCKSVAIRFNQPYDGRRGSGPFFGHGTWLASASVQIVQDHRQHARFGIVLVVQFQRLSEIRCTDIGFQWHFRRIKNRRRTQVHGQSKPESLECDRSVGGLAASLGCFTDDTAGPVCQKDARTGFVSMLSTRSAAPLCSQFTDLQQLLRWQHSRVRSIAKREQYAVAYVRQNRLRRIVFTHESTRSTSLTNPLQSFG</sequence>
<accession>A0A517NZG3</accession>
<proteinExistence type="predicted"/>
<name>A0A517NZG3_9BACT</name>
<evidence type="ECO:0000313" key="2">
    <source>
        <dbReference type="Proteomes" id="UP000319817"/>
    </source>
</evidence>